<evidence type="ECO:0000256" key="4">
    <source>
        <dbReference type="ARBA" id="ARBA00022989"/>
    </source>
</evidence>
<protein>
    <submittedName>
        <fullName evidence="8">MFS transporter, UMF1 family</fullName>
    </submittedName>
</protein>
<name>A0A1M7H4G0_9BACT</name>
<dbReference type="InterPro" id="IPR024671">
    <property type="entry name" value="Atg22-like"/>
</dbReference>
<dbReference type="SUPFAM" id="SSF103473">
    <property type="entry name" value="MFS general substrate transporter"/>
    <property type="match status" value="1"/>
</dbReference>
<comment type="subcellular location">
    <subcellularLocation>
        <location evidence="1">Endomembrane system</location>
        <topology evidence="1">Multi-pass membrane protein</topology>
    </subcellularLocation>
</comment>
<dbReference type="AlphaFoldDB" id="A0A1M7H4G0"/>
<evidence type="ECO:0000313" key="9">
    <source>
        <dbReference type="Proteomes" id="UP000184420"/>
    </source>
</evidence>
<keyword evidence="9" id="KW-1185">Reference proteome</keyword>
<dbReference type="InterPro" id="IPR020846">
    <property type="entry name" value="MFS_dom"/>
</dbReference>
<dbReference type="Pfam" id="PF11700">
    <property type="entry name" value="ATG22"/>
    <property type="match status" value="1"/>
</dbReference>
<accession>A0A1M7H4G0</accession>
<evidence type="ECO:0000313" key="8">
    <source>
        <dbReference type="EMBL" id="SHM23248.1"/>
    </source>
</evidence>
<dbReference type="InterPro" id="IPR036259">
    <property type="entry name" value="MFS_trans_sf"/>
</dbReference>
<keyword evidence="5 6" id="KW-0472">Membrane</keyword>
<dbReference type="Gene3D" id="1.20.1250.20">
    <property type="entry name" value="MFS general substrate transporter like domains"/>
    <property type="match status" value="1"/>
</dbReference>
<dbReference type="PROSITE" id="PS50850">
    <property type="entry name" value="MFS"/>
    <property type="match status" value="1"/>
</dbReference>
<evidence type="ECO:0000256" key="5">
    <source>
        <dbReference type="ARBA" id="ARBA00023136"/>
    </source>
</evidence>
<evidence type="ECO:0000256" key="1">
    <source>
        <dbReference type="ARBA" id="ARBA00004127"/>
    </source>
</evidence>
<organism evidence="8 9">
    <name type="scientific">Chitinophaga jiangningensis</name>
    <dbReference type="NCBI Taxonomy" id="1419482"/>
    <lineage>
        <taxon>Bacteria</taxon>
        <taxon>Pseudomonadati</taxon>
        <taxon>Bacteroidota</taxon>
        <taxon>Chitinophagia</taxon>
        <taxon>Chitinophagales</taxon>
        <taxon>Chitinophagaceae</taxon>
        <taxon>Chitinophaga</taxon>
    </lineage>
</organism>
<feature type="transmembrane region" description="Helical" evidence="6">
    <location>
        <begin position="156"/>
        <end position="174"/>
    </location>
</feature>
<dbReference type="STRING" id="1419482.SAMN05444266_10773"/>
<dbReference type="GO" id="GO:0012505">
    <property type="term" value="C:endomembrane system"/>
    <property type="evidence" value="ECO:0007669"/>
    <property type="project" value="UniProtKB-SubCell"/>
</dbReference>
<reference evidence="8 9" key="1">
    <citation type="submission" date="2016-11" db="EMBL/GenBank/DDBJ databases">
        <authorList>
            <person name="Jaros S."/>
            <person name="Januszkiewicz K."/>
            <person name="Wedrychowicz H."/>
        </authorList>
    </citation>
    <scope>NUCLEOTIDE SEQUENCE [LARGE SCALE GENOMIC DNA]</scope>
    <source>
        <strain evidence="8 9">DSM 27406</strain>
    </source>
</reference>
<sequence>MQTANKKVINGWAMYDWANSVYNLVITTTFFPIYFLAVTKGDTDGIVTFLGRKFQNSALYNYTAAMAYLLVAIASPILSSIADTRGNKKNFLIFFTLLGSISCSALYNFNDSNLAWGVIFFLLATVGYCGGLVFYNSYLPEIAAPEDRDRISARGYSLGYIGSVLMQLLGFALVTLKPFGMTDGKAVQFTFLLVGIWWLGFALITFKRLPASKPVAERSKGNAVAEGIRELKKVYAQVKVLPVLKRFLRAFFFYSMGVQTVMLAATVFGSKVLNLESSVLIATVVAIQVVAVLGAWAMARLSGKFGNMPVLVVTVLLWIVICIMGYRMKTAMDFYILACGVGLVMGGIQSLSRSTYAKLMPETKDTASFFSYYDVTEKIAIVIGMASFAYIDDYTKDIRNSVLALVVFFVIGLGWLISALIKQRQLNKEGVTSEKA</sequence>
<evidence type="ECO:0000256" key="2">
    <source>
        <dbReference type="ARBA" id="ARBA00022448"/>
    </source>
</evidence>
<feature type="transmembrane region" description="Helical" evidence="6">
    <location>
        <begin position="334"/>
        <end position="351"/>
    </location>
</feature>
<dbReference type="PANTHER" id="PTHR23519">
    <property type="entry name" value="AUTOPHAGY-RELATED PROTEIN 22"/>
    <property type="match status" value="1"/>
</dbReference>
<proteinExistence type="predicted"/>
<feature type="transmembrane region" description="Helical" evidence="6">
    <location>
        <begin position="21"/>
        <end position="39"/>
    </location>
</feature>
<evidence type="ECO:0000256" key="6">
    <source>
        <dbReference type="SAM" id="Phobius"/>
    </source>
</evidence>
<evidence type="ECO:0000259" key="7">
    <source>
        <dbReference type="PROSITE" id="PS50850"/>
    </source>
</evidence>
<evidence type="ECO:0000256" key="3">
    <source>
        <dbReference type="ARBA" id="ARBA00022692"/>
    </source>
</evidence>
<feature type="transmembrane region" description="Helical" evidence="6">
    <location>
        <begin position="279"/>
        <end position="298"/>
    </location>
</feature>
<feature type="transmembrane region" description="Helical" evidence="6">
    <location>
        <begin position="91"/>
        <end position="109"/>
    </location>
</feature>
<dbReference type="RefSeq" id="WP_073083992.1">
    <property type="nucleotide sequence ID" value="NZ_FRBL01000007.1"/>
</dbReference>
<keyword evidence="3 6" id="KW-0812">Transmembrane</keyword>
<keyword evidence="4 6" id="KW-1133">Transmembrane helix</keyword>
<feature type="domain" description="Major facilitator superfamily (MFS) profile" evidence="7">
    <location>
        <begin position="21"/>
        <end position="424"/>
    </location>
</feature>
<feature type="transmembrane region" description="Helical" evidence="6">
    <location>
        <begin position="403"/>
        <end position="421"/>
    </location>
</feature>
<dbReference type="GO" id="GO:0022857">
    <property type="term" value="F:transmembrane transporter activity"/>
    <property type="evidence" value="ECO:0007669"/>
    <property type="project" value="InterPro"/>
</dbReference>
<dbReference type="EMBL" id="FRBL01000007">
    <property type="protein sequence ID" value="SHM23248.1"/>
    <property type="molecule type" value="Genomic_DNA"/>
</dbReference>
<dbReference type="PANTHER" id="PTHR23519:SF1">
    <property type="entry name" value="AUTOPHAGY-RELATED PROTEIN 22"/>
    <property type="match status" value="1"/>
</dbReference>
<feature type="transmembrane region" description="Helical" evidence="6">
    <location>
        <begin position="251"/>
        <end position="273"/>
    </location>
</feature>
<feature type="transmembrane region" description="Helical" evidence="6">
    <location>
        <begin position="372"/>
        <end position="391"/>
    </location>
</feature>
<feature type="transmembrane region" description="Helical" evidence="6">
    <location>
        <begin position="186"/>
        <end position="206"/>
    </location>
</feature>
<feature type="transmembrane region" description="Helical" evidence="6">
    <location>
        <begin position="115"/>
        <end position="135"/>
    </location>
</feature>
<gene>
    <name evidence="8" type="ORF">SAMN05444266_10773</name>
</gene>
<dbReference type="OrthoDB" id="9768783at2"/>
<keyword evidence="2" id="KW-0813">Transport</keyword>
<feature type="transmembrane region" description="Helical" evidence="6">
    <location>
        <begin position="310"/>
        <end position="328"/>
    </location>
</feature>
<feature type="transmembrane region" description="Helical" evidence="6">
    <location>
        <begin position="59"/>
        <end position="79"/>
    </location>
</feature>
<dbReference type="InterPro" id="IPR050495">
    <property type="entry name" value="ATG22/LtaA_families"/>
</dbReference>
<dbReference type="Proteomes" id="UP000184420">
    <property type="component" value="Unassembled WGS sequence"/>
</dbReference>